<dbReference type="RefSeq" id="WP_376982759.1">
    <property type="nucleotide sequence ID" value="NZ_JBHLSV010000029.1"/>
</dbReference>
<organism evidence="1 2">
    <name type="scientific">Brachybacterium hainanense</name>
    <dbReference type="NCBI Taxonomy" id="1541174"/>
    <lineage>
        <taxon>Bacteria</taxon>
        <taxon>Bacillati</taxon>
        <taxon>Actinomycetota</taxon>
        <taxon>Actinomycetes</taxon>
        <taxon>Micrococcales</taxon>
        <taxon>Dermabacteraceae</taxon>
        <taxon>Brachybacterium</taxon>
    </lineage>
</organism>
<proteinExistence type="predicted"/>
<evidence type="ECO:0000313" key="2">
    <source>
        <dbReference type="Proteomes" id="UP001589793"/>
    </source>
</evidence>
<feature type="non-terminal residue" evidence="1">
    <location>
        <position position="1"/>
    </location>
</feature>
<reference evidence="1 2" key="1">
    <citation type="submission" date="2024-09" db="EMBL/GenBank/DDBJ databases">
        <authorList>
            <person name="Sun Q."/>
            <person name="Mori K."/>
        </authorList>
    </citation>
    <scope>NUCLEOTIDE SEQUENCE [LARGE SCALE GENOMIC DNA]</scope>
    <source>
        <strain evidence="1 2">CICC 10874</strain>
    </source>
</reference>
<evidence type="ECO:0000313" key="1">
    <source>
        <dbReference type="EMBL" id="MFC0675725.1"/>
    </source>
</evidence>
<protein>
    <recommendedName>
        <fullName evidence="3">DUF4333 domain-containing protein</fullName>
    </recommendedName>
</protein>
<gene>
    <name evidence="1" type="ORF">ACFFF6_17385</name>
</gene>
<dbReference type="Proteomes" id="UP001589793">
    <property type="component" value="Unassembled WGS sequence"/>
</dbReference>
<name>A0ABV6RFE5_9MICO</name>
<evidence type="ECO:0008006" key="3">
    <source>
        <dbReference type="Google" id="ProtNLM"/>
    </source>
</evidence>
<keyword evidence="2" id="KW-1185">Reference proteome</keyword>
<comment type="caution">
    <text evidence="1">The sequence shown here is derived from an EMBL/GenBank/DDBJ whole genome shotgun (WGS) entry which is preliminary data.</text>
</comment>
<accession>A0ABV6RFE5</accession>
<dbReference type="EMBL" id="JBHLSV010000029">
    <property type="protein sequence ID" value="MFC0675725.1"/>
    <property type="molecule type" value="Genomic_DNA"/>
</dbReference>
<sequence>PRRRGRRLLAGAGICALAVSALLGVLAARGELGAPDAEELARRDAGVSIGAPCSWTEEGTQVTSASGTPAVCTLEEPGTYRWERARR</sequence>